<organism evidence="1 2">
    <name type="scientific">Plectosphaerella cucumerina</name>
    <dbReference type="NCBI Taxonomy" id="40658"/>
    <lineage>
        <taxon>Eukaryota</taxon>
        <taxon>Fungi</taxon>
        <taxon>Dikarya</taxon>
        <taxon>Ascomycota</taxon>
        <taxon>Pezizomycotina</taxon>
        <taxon>Sordariomycetes</taxon>
        <taxon>Hypocreomycetidae</taxon>
        <taxon>Glomerellales</taxon>
        <taxon>Plectosphaerellaceae</taxon>
        <taxon>Plectosphaerella</taxon>
    </lineage>
</organism>
<dbReference type="Proteomes" id="UP000813385">
    <property type="component" value="Unassembled WGS sequence"/>
</dbReference>
<dbReference type="EMBL" id="JAGPXD010000002">
    <property type="protein sequence ID" value="KAH7367346.1"/>
    <property type="molecule type" value="Genomic_DNA"/>
</dbReference>
<accession>A0A8K0TKP5</accession>
<protein>
    <submittedName>
        <fullName evidence="1">Uncharacterized protein</fullName>
    </submittedName>
</protein>
<gene>
    <name evidence="1" type="ORF">B0T11DRAFT_52996</name>
</gene>
<sequence length="150" mass="17228">MLTVIWWQRHRQHSKTHLTRHTLITGGRLASWIVPWVSAFDCRPSCWCHISLLFYCTMPGSHAGKARPNAREMPIPFRGPRPPFGPNQPAKSLFPLPEPFRLFRMQTLGRLVKVWLCVKVGVCVRCMQGRPVWAPITTLARLLSVCFARV</sequence>
<dbReference type="AlphaFoldDB" id="A0A8K0TKP5"/>
<name>A0A8K0TKP5_9PEZI</name>
<evidence type="ECO:0000313" key="1">
    <source>
        <dbReference type="EMBL" id="KAH7367346.1"/>
    </source>
</evidence>
<keyword evidence="2" id="KW-1185">Reference proteome</keyword>
<comment type="caution">
    <text evidence="1">The sequence shown here is derived from an EMBL/GenBank/DDBJ whole genome shotgun (WGS) entry which is preliminary data.</text>
</comment>
<proteinExistence type="predicted"/>
<reference evidence="1" key="1">
    <citation type="journal article" date="2021" name="Nat. Commun.">
        <title>Genetic determinants of endophytism in the Arabidopsis root mycobiome.</title>
        <authorList>
            <person name="Mesny F."/>
            <person name="Miyauchi S."/>
            <person name="Thiergart T."/>
            <person name="Pickel B."/>
            <person name="Atanasova L."/>
            <person name="Karlsson M."/>
            <person name="Huettel B."/>
            <person name="Barry K.W."/>
            <person name="Haridas S."/>
            <person name="Chen C."/>
            <person name="Bauer D."/>
            <person name="Andreopoulos W."/>
            <person name="Pangilinan J."/>
            <person name="LaButti K."/>
            <person name="Riley R."/>
            <person name="Lipzen A."/>
            <person name="Clum A."/>
            <person name="Drula E."/>
            <person name="Henrissat B."/>
            <person name="Kohler A."/>
            <person name="Grigoriev I.V."/>
            <person name="Martin F.M."/>
            <person name="Hacquard S."/>
        </authorList>
    </citation>
    <scope>NUCLEOTIDE SEQUENCE</scope>
    <source>
        <strain evidence="1">MPI-CAGE-AT-0016</strain>
    </source>
</reference>
<evidence type="ECO:0000313" key="2">
    <source>
        <dbReference type="Proteomes" id="UP000813385"/>
    </source>
</evidence>